<dbReference type="RefSeq" id="WP_016442796.1">
    <property type="nucleotide sequence ID" value="NZ_CAUPFC010000008.1"/>
</dbReference>
<organism evidence="2 5">
    <name type="scientific">Actinotignum timonense</name>
    <dbReference type="NCBI Taxonomy" id="1870995"/>
    <lineage>
        <taxon>Bacteria</taxon>
        <taxon>Bacillati</taxon>
        <taxon>Actinomycetota</taxon>
        <taxon>Actinomycetes</taxon>
        <taxon>Actinomycetales</taxon>
        <taxon>Actinomycetaceae</taxon>
        <taxon>Actinotignum</taxon>
    </lineage>
</organism>
<protein>
    <submittedName>
        <fullName evidence="2">Uncharacterized protein</fullName>
    </submittedName>
</protein>
<keyword evidence="4" id="KW-1185">Reference proteome</keyword>
<evidence type="ECO:0000313" key="5">
    <source>
        <dbReference type="Proteomes" id="UP001288320"/>
    </source>
</evidence>
<dbReference type="EMBL" id="JAWNFY010000020">
    <property type="protein sequence ID" value="MDY5146836.1"/>
    <property type="molecule type" value="Genomic_DNA"/>
</dbReference>
<comment type="caution">
    <text evidence="2">The sequence shown here is derived from an EMBL/GenBank/DDBJ whole genome shotgun (WGS) entry which is preliminary data.</text>
</comment>
<accession>A0AAW9HAI7</accession>
<evidence type="ECO:0000256" key="1">
    <source>
        <dbReference type="SAM" id="Phobius"/>
    </source>
</evidence>
<dbReference type="EMBL" id="JAWNFV010000002">
    <property type="protein sequence ID" value="MDY5140014.1"/>
    <property type="molecule type" value="Genomic_DNA"/>
</dbReference>
<keyword evidence="1" id="KW-0472">Membrane</keyword>
<evidence type="ECO:0000313" key="3">
    <source>
        <dbReference type="EMBL" id="MDY5146836.1"/>
    </source>
</evidence>
<feature type="transmembrane region" description="Helical" evidence="1">
    <location>
        <begin position="58"/>
        <end position="78"/>
    </location>
</feature>
<dbReference type="GeneID" id="92814174"/>
<feature type="transmembrane region" description="Helical" evidence="1">
    <location>
        <begin position="25"/>
        <end position="46"/>
    </location>
</feature>
<dbReference type="AlphaFoldDB" id="A0AAW9HAI7"/>
<evidence type="ECO:0000313" key="4">
    <source>
        <dbReference type="Proteomes" id="UP001284901"/>
    </source>
</evidence>
<dbReference type="Proteomes" id="UP001288320">
    <property type="component" value="Unassembled WGS sequence"/>
</dbReference>
<reference evidence="2 4" key="1">
    <citation type="submission" date="2023-10" db="EMBL/GenBank/DDBJ databases">
        <title>Whole Genome based description of the genera Actinobaculum and Actinotignum reveals a complex phylogenetic relationship within the species included in the genus Actinotignum.</title>
        <authorList>
            <person name="Jensen C.S."/>
            <person name="Dargis R."/>
            <person name="Kemp M."/>
            <person name="Christensen J.J."/>
        </authorList>
    </citation>
    <scope>NUCLEOTIDE SEQUENCE</scope>
    <source>
        <strain evidence="3 4">SLA_B089</strain>
        <strain evidence="2">SLA_B245</strain>
    </source>
</reference>
<sequence length="83" mass="9104">MENHQDFSGIPTDLEEHKVARWASLLAKATWVVLALGLVIGLVFWATASGSTGQDLGVLSWCITFAASIALMSIRQFLLSERR</sequence>
<evidence type="ECO:0000313" key="2">
    <source>
        <dbReference type="EMBL" id="MDY5140014.1"/>
    </source>
</evidence>
<proteinExistence type="predicted"/>
<keyword evidence="1" id="KW-1133">Transmembrane helix</keyword>
<dbReference type="Proteomes" id="UP001284901">
    <property type="component" value="Unassembled WGS sequence"/>
</dbReference>
<gene>
    <name evidence="2" type="ORF">R6G74_01610</name>
    <name evidence="3" type="ORF">R6P33_07395</name>
</gene>
<name>A0AAW9HAI7_9ACTO</name>
<keyword evidence="1" id="KW-0812">Transmembrane</keyword>